<feature type="transmembrane region" description="Helical" evidence="7">
    <location>
        <begin position="127"/>
        <end position="147"/>
    </location>
</feature>
<dbReference type="InterPro" id="IPR000515">
    <property type="entry name" value="MetI-like"/>
</dbReference>
<keyword evidence="5 7" id="KW-1133">Transmembrane helix</keyword>
<dbReference type="PANTHER" id="PTHR30193:SF37">
    <property type="entry name" value="INNER MEMBRANE ABC TRANSPORTER PERMEASE PROTEIN YCJO"/>
    <property type="match status" value="1"/>
</dbReference>
<keyword evidence="10" id="KW-1185">Reference proteome</keyword>
<evidence type="ECO:0000259" key="8">
    <source>
        <dbReference type="PROSITE" id="PS50928"/>
    </source>
</evidence>
<keyword evidence="4 7" id="KW-0812">Transmembrane</keyword>
<organism evidence="9 10">
    <name type="scientific">Antricoccus suffuscus</name>
    <dbReference type="NCBI Taxonomy" id="1629062"/>
    <lineage>
        <taxon>Bacteria</taxon>
        <taxon>Bacillati</taxon>
        <taxon>Actinomycetota</taxon>
        <taxon>Actinomycetes</taxon>
        <taxon>Geodermatophilales</taxon>
        <taxon>Antricoccaceae</taxon>
        <taxon>Antricoccus</taxon>
    </lineage>
</organism>
<comment type="caution">
    <text evidence="9">The sequence shown here is derived from an EMBL/GenBank/DDBJ whole genome shotgun (WGS) entry which is preliminary data.</text>
</comment>
<feature type="transmembrane region" description="Helical" evidence="7">
    <location>
        <begin position="280"/>
        <end position="305"/>
    </location>
</feature>
<dbReference type="RefSeq" id="WP_106347436.1">
    <property type="nucleotide sequence ID" value="NZ_PVUE01000001.1"/>
</dbReference>
<evidence type="ECO:0000313" key="10">
    <source>
        <dbReference type="Proteomes" id="UP000237752"/>
    </source>
</evidence>
<evidence type="ECO:0000256" key="7">
    <source>
        <dbReference type="RuleBase" id="RU363032"/>
    </source>
</evidence>
<evidence type="ECO:0000313" key="9">
    <source>
        <dbReference type="EMBL" id="PRZ44422.1"/>
    </source>
</evidence>
<dbReference type="PROSITE" id="PS50928">
    <property type="entry name" value="ABC_TM1"/>
    <property type="match status" value="1"/>
</dbReference>
<evidence type="ECO:0000256" key="6">
    <source>
        <dbReference type="ARBA" id="ARBA00023136"/>
    </source>
</evidence>
<accession>A0A2T1A735</accession>
<dbReference type="EMBL" id="PVUE01000001">
    <property type="protein sequence ID" value="PRZ44422.1"/>
    <property type="molecule type" value="Genomic_DNA"/>
</dbReference>
<feature type="transmembrane region" description="Helical" evidence="7">
    <location>
        <begin position="174"/>
        <end position="195"/>
    </location>
</feature>
<keyword evidence="3" id="KW-1003">Cell membrane</keyword>
<dbReference type="SUPFAM" id="SSF161098">
    <property type="entry name" value="MetI-like"/>
    <property type="match status" value="1"/>
</dbReference>
<dbReference type="CDD" id="cd06261">
    <property type="entry name" value="TM_PBP2"/>
    <property type="match status" value="1"/>
</dbReference>
<dbReference type="GO" id="GO:0005886">
    <property type="term" value="C:plasma membrane"/>
    <property type="evidence" value="ECO:0007669"/>
    <property type="project" value="UniProtKB-SubCell"/>
</dbReference>
<keyword evidence="6 7" id="KW-0472">Membrane</keyword>
<reference evidence="9 10" key="1">
    <citation type="submission" date="2018-03" db="EMBL/GenBank/DDBJ databases">
        <title>Genomic Encyclopedia of Archaeal and Bacterial Type Strains, Phase II (KMG-II): from individual species to whole genera.</title>
        <authorList>
            <person name="Goeker M."/>
        </authorList>
    </citation>
    <scope>NUCLEOTIDE SEQUENCE [LARGE SCALE GENOMIC DNA]</scope>
    <source>
        <strain evidence="9 10">DSM 100065</strain>
    </source>
</reference>
<dbReference type="OrthoDB" id="9804439at2"/>
<evidence type="ECO:0000256" key="2">
    <source>
        <dbReference type="ARBA" id="ARBA00022448"/>
    </source>
</evidence>
<dbReference type="InterPro" id="IPR051393">
    <property type="entry name" value="ABC_transporter_permease"/>
</dbReference>
<dbReference type="AlphaFoldDB" id="A0A2T1A735"/>
<dbReference type="GO" id="GO:0055085">
    <property type="term" value="P:transmembrane transport"/>
    <property type="evidence" value="ECO:0007669"/>
    <property type="project" value="InterPro"/>
</dbReference>
<feature type="transmembrane region" description="Helical" evidence="7">
    <location>
        <begin position="225"/>
        <end position="248"/>
    </location>
</feature>
<dbReference type="PANTHER" id="PTHR30193">
    <property type="entry name" value="ABC TRANSPORTER PERMEASE PROTEIN"/>
    <property type="match status" value="1"/>
</dbReference>
<dbReference type="InterPro" id="IPR035906">
    <property type="entry name" value="MetI-like_sf"/>
</dbReference>
<gene>
    <name evidence="9" type="ORF">CLV47_101548</name>
</gene>
<dbReference type="Pfam" id="PF00528">
    <property type="entry name" value="BPD_transp_1"/>
    <property type="match status" value="1"/>
</dbReference>
<evidence type="ECO:0000256" key="1">
    <source>
        <dbReference type="ARBA" id="ARBA00004651"/>
    </source>
</evidence>
<dbReference type="Gene3D" id="1.10.3720.10">
    <property type="entry name" value="MetI-like"/>
    <property type="match status" value="1"/>
</dbReference>
<feature type="transmembrane region" description="Helical" evidence="7">
    <location>
        <begin position="91"/>
        <end position="115"/>
    </location>
</feature>
<comment type="subcellular location">
    <subcellularLocation>
        <location evidence="1 7">Cell membrane</location>
        <topology evidence="1 7">Multi-pass membrane protein</topology>
    </subcellularLocation>
</comment>
<feature type="transmembrane region" description="Helical" evidence="7">
    <location>
        <begin position="31"/>
        <end position="49"/>
    </location>
</feature>
<sequence length="313" mass="34443">MLTEIEPQCTGAPTAIAAPPRARRRGWLRAAGPYLYLLPGAALLIVWVYRPLTLTAEISTYNWNLLPDSPAISVGLRNYERILEIPEVGNALWRTVVVIIGLIPFTILVPVVVGFTTRQLRGRTRRFYQGVIFLPFIIAPVIGAAVWEWLLDPRGALNQVTGGTRNWIHEPGTAQLAIIVITGWHILGFAMLVVFAGMKQIAQEYDDAAQLDGASRWQIDRWITLPLLSPTLVMLVLMTVLLSAQWTFPLIDTLTQGGPSGATTNVYYLLWDLGFHSFDAGLSAAVGIVLFIGYGVVAGGLVWLADRVTVRDD</sequence>
<evidence type="ECO:0000256" key="5">
    <source>
        <dbReference type="ARBA" id="ARBA00022989"/>
    </source>
</evidence>
<dbReference type="Proteomes" id="UP000237752">
    <property type="component" value="Unassembled WGS sequence"/>
</dbReference>
<proteinExistence type="inferred from homology"/>
<comment type="similarity">
    <text evidence="7">Belongs to the binding-protein-dependent transport system permease family.</text>
</comment>
<name>A0A2T1A735_9ACTN</name>
<keyword evidence="2 7" id="KW-0813">Transport</keyword>
<protein>
    <submittedName>
        <fullName evidence="9">Carbohydrate ABC transporter membrane protein 1 (CUT1 family)</fullName>
    </submittedName>
</protein>
<feature type="domain" description="ABC transmembrane type-1" evidence="8">
    <location>
        <begin position="92"/>
        <end position="301"/>
    </location>
</feature>
<evidence type="ECO:0000256" key="4">
    <source>
        <dbReference type="ARBA" id="ARBA00022692"/>
    </source>
</evidence>
<evidence type="ECO:0000256" key="3">
    <source>
        <dbReference type="ARBA" id="ARBA00022475"/>
    </source>
</evidence>